<dbReference type="GO" id="GO:0008270">
    <property type="term" value="F:zinc ion binding"/>
    <property type="evidence" value="ECO:0007669"/>
    <property type="project" value="InterPro"/>
</dbReference>
<dbReference type="InterPro" id="IPR036875">
    <property type="entry name" value="Znf_CCHC_sf"/>
</dbReference>
<comment type="caution">
    <text evidence="1">The sequence shown here is derived from an EMBL/GenBank/DDBJ whole genome shotgun (WGS) entry which is preliminary data.</text>
</comment>
<reference evidence="1 2" key="1">
    <citation type="submission" date="2020-08" db="EMBL/GenBank/DDBJ databases">
        <authorList>
            <person name="Koutsovoulos G."/>
            <person name="Danchin GJ E."/>
        </authorList>
    </citation>
    <scope>NUCLEOTIDE SEQUENCE [LARGE SCALE GENOMIC DNA]</scope>
</reference>
<dbReference type="AlphaFoldDB" id="A0A6V7ULB8"/>
<protein>
    <submittedName>
        <fullName evidence="1">Uncharacterized protein</fullName>
    </submittedName>
</protein>
<evidence type="ECO:0000313" key="1">
    <source>
        <dbReference type="EMBL" id="CAD2159722.1"/>
    </source>
</evidence>
<name>A0A6V7ULB8_MELEN</name>
<proteinExistence type="predicted"/>
<evidence type="ECO:0000313" key="2">
    <source>
        <dbReference type="Proteomes" id="UP000580250"/>
    </source>
</evidence>
<dbReference type="GO" id="GO:0003676">
    <property type="term" value="F:nucleic acid binding"/>
    <property type="evidence" value="ECO:0007669"/>
    <property type="project" value="InterPro"/>
</dbReference>
<dbReference type="SUPFAM" id="SSF57756">
    <property type="entry name" value="Retrovirus zinc finger-like domains"/>
    <property type="match status" value="1"/>
</dbReference>
<dbReference type="EMBL" id="CAJEWN010000076">
    <property type="protein sequence ID" value="CAD2159722.1"/>
    <property type="molecule type" value="Genomic_DNA"/>
</dbReference>
<dbReference type="Pfam" id="PF03564">
    <property type="entry name" value="DUF1759"/>
    <property type="match status" value="1"/>
</dbReference>
<sequence>MSAAFRTEIESLLDEAEAILATPKSFNVPLKGPTQSNAQFNDAIQASLADLNLEFQNLCEIADDLSQAHTNWMSLRSSMTGPERMADNSIYDQFYAQHPYMEALTRLKQYKRHLRSAQRLFEGALPSASAQSTSHAHIPKMNLPSFSGKSADFLSFWNQFSAAIGNISSLSDAVKLSYLKSCLAGPSLATIESLPLTDDSYGQAVQLLKNKFDNKEEIIRSLYQAIRNLPTVRKGENFNEDFATLTDNLESILIQFRQHNSDFNNPSILMDIEAKLPNFVLEEIFKTKEQLAGHWTTDDLKECLKNIRKRREEINAVHPSRLTPQKPNVQQLPPFRLDTPVSYRNSLPFNRSLPTRNLQEIPPLTLSAVANQQNYRNPGFRHPCLFCNDFGHITTYCEKFPDYNSRISRLNELKLCSRCLKPNHNFKNCPIPSQCKNCNKMHPRPLCYKILAKFSQKTNICNNQTHTSNYAFRNCYENNTHKQPKIYEINQQANTTGHYCNSSPPQTMILPISAQTTFCQANRNFSPLPPNPTVETKKAAEFSSSPICNTIYRSHSYFNHNYRKINKKLVPSRPSVVYSTRNPAIPTPTKYKMKRKEKTKMKQQKLITTANNTLTPTIIKTTTTSNHPPINTTPPAKLTFCNNKFRIKHFLVKEDLASKGNYNFFNENYSILNLNDRPNIGKPGRVRLSTTPCRPLPLMSLNMDFPYYNLHLFNTHLSYPNMPQKNFRLAQLLTNSTH</sequence>
<dbReference type="Proteomes" id="UP000580250">
    <property type="component" value="Unassembled WGS sequence"/>
</dbReference>
<dbReference type="OrthoDB" id="7444419at2759"/>
<dbReference type="PANTHER" id="PTHR47331:SF1">
    <property type="entry name" value="GAG-LIKE PROTEIN"/>
    <property type="match status" value="1"/>
</dbReference>
<accession>A0A6V7ULB8</accession>
<organism evidence="1 2">
    <name type="scientific">Meloidogyne enterolobii</name>
    <name type="common">Root-knot nematode worm</name>
    <name type="synonym">Meloidogyne mayaguensis</name>
    <dbReference type="NCBI Taxonomy" id="390850"/>
    <lineage>
        <taxon>Eukaryota</taxon>
        <taxon>Metazoa</taxon>
        <taxon>Ecdysozoa</taxon>
        <taxon>Nematoda</taxon>
        <taxon>Chromadorea</taxon>
        <taxon>Rhabditida</taxon>
        <taxon>Tylenchina</taxon>
        <taxon>Tylenchomorpha</taxon>
        <taxon>Tylenchoidea</taxon>
        <taxon>Meloidogynidae</taxon>
        <taxon>Meloidogyninae</taxon>
        <taxon>Meloidogyne</taxon>
    </lineage>
</organism>
<gene>
    <name evidence="1" type="ORF">MENT_LOCUS13851</name>
</gene>
<dbReference type="PANTHER" id="PTHR47331">
    <property type="entry name" value="PHD-TYPE DOMAIN-CONTAINING PROTEIN"/>
    <property type="match status" value="1"/>
</dbReference>
<dbReference type="InterPro" id="IPR005312">
    <property type="entry name" value="DUF1759"/>
</dbReference>